<organism evidence="1 2">
    <name type="scientific">Bodo saltans</name>
    <name type="common">Flagellated protozoan</name>
    <dbReference type="NCBI Taxonomy" id="75058"/>
    <lineage>
        <taxon>Eukaryota</taxon>
        <taxon>Discoba</taxon>
        <taxon>Euglenozoa</taxon>
        <taxon>Kinetoplastea</taxon>
        <taxon>Metakinetoplastina</taxon>
        <taxon>Eubodonida</taxon>
        <taxon>Bodonidae</taxon>
        <taxon>Bodo</taxon>
    </lineage>
</organism>
<dbReference type="VEuPathDB" id="TriTrypDB:BSAL_37585"/>
<name>A0A0S4JQG2_BODSA</name>
<accession>A0A0S4JQG2</accession>
<evidence type="ECO:0000313" key="2">
    <source>
        <dbReference type="Proteomes" id="UP000051952"/>
    </source>
</evidence>
<dbReference type="AlphaFoldDB" id="A0A0S4JQG2"/>
<keyword evidence="2" id="KW-1185">Reference proteome</keyword>
<sequence>MALEETASRTTTEMVPIVFLSMTRNAPDSFQKLRCQLILAKL</sequence>
<protein>
    <submittedName>
        <fullName evidence="1">Uncharacterized protein</fullName>
    </submittedName>
</protein>
<dbReference type="EMBL" id="CYKH01002045">
    <property type="protein sequence ID" value="CUG92494.1"/>
    <property type="molecule type" value="Genomic_DNA"/>
</dbReference>
<evidence type="ECO:0000313" key="1">
    <source>
        <dbReference type="EMBL" id="CUG92494.1"/>
    </source>
</evidence>
<reference evidence="2" key="1">
    <citation type="submission" date="2015-09" db="EMBL/GenBank/DDBJ databases">
        <authorList>
            <consortium name="Pathogen Informatics"/>
        </authorList>
    </citation>
    <scope>NUCLEOTIDE SEQUENCE [LARGE SCALE GENOMIC DNA]</scope>
    <source>
        <strain evidence="2">Lake Konstanz</strain>
    </source>
</reference>
<gene>
    <name evidence="1" type="ORF">BSAL_37585</name>
</gene>
<proteinExistence type="predicted"/>
<dbReference type="Proteomes" id="UP000051952">
    <property type="component" value="Unassembled WGS sequence"/>
</dbReference>